<sequence length="72" mass="7884">MSQPSSEWPPRDNPLVAVTFHFQDGVALQLNAQQPVPQMDAMRAVGKLAASLGWPVEFTLPEEGTSHMKRGP</sequence>
<proteinExistence type="predicted"/>
<organism evidence="1">
    <name type="scientific">marine sediment metagenome</name>
    <dbReference type="NCBI Taxonomy" id="412755"/>
    <lineage>
        <taxon>unclassified sequences</taxon>
        <taxon>metagenomes</taxon>
        <taxon>ecological metagenomes</taxon>
    </lineage>
</organism>
<name>A0A0F8WWB2_9ZZZZ</name>
<evidence type="ECO:0000313" key="1">
    <source>
        <dbReference type="EMBL" id="KKK60933.1"/>
    </source>
</evidence>
<dbReference type="EMBL" id="LAZR01062725">
    <property type="protein sequence ID" value="KKK60933.1"/>
    <property type="molecule type" value="Genomic_DNA"/>
</dbReference>
<gene>
    <name evidence="1" type="ORF">LCGC14_3019400</name>
</gene>
<dbReference type="AlphaFoldDB" id="A0A0F8WWB2"/>
<protein>
    <submittedName>
        <fullName evidence="1">Uncharacterized protein</fullName>
    </submittedName>
</protein>
<reference evidence="1" key="1">
    <citation type="journal article" date="2015" name="Nature">
        <title>Complex archaea that bridge the gap between prokaryotes and eukaryotes.</title>
        <authorList>
            <person name="Spang A."/>
            <person name="Saw J.H."/>
            <person name="Jorgensen S.L."/>
            <person name="Zaremba-Niedzwiedzka K."/>
            <person name="Martijn J."/>
            <person name="Lind A.E."/>
            <person name="van Eijk R."/>
            <person name="Schleper C."/>
            <person name="Guy L."/>
            <person name="Ettema T.J."/>
        </authorList>
    </citation>
    <scope>NUCLEOTIDE SEQUENCE</scope>
</reference>
<comment type="caution">
    <text evidence="1">The sequence shown here is derived from an EMBL/GenBank/DDBJ whole genome shotgun (WGS) entry which is preliminary data.</text>
</comment>
<accession>A0A0F8WWB2</accession>